<dbReference type="Proteomes" id="UP000828390">
    <property type="component" value="Unassembled WGS sequence"/>
</dbReference>
<organism evidence="1 2">
    <name type="scientific">Dreissena polymorpha</name>
    <name type="common">Zebra mussel</name>
    <name type="synonym">Mytilus polymorpha</name>
    <dbReference type="NCBI Taxonomy" id="45954"/>
    <lineage>
        <taxon>Eukaryota</taxon>
        <taxon>Metazoa</taxon>
        <taxon>Spiralia</taxon>
        <taxon>Lophotrochozoa</taxon>
        <taxon>Mollusca</taxon>
        <taxon>Bivalvia</taxon>
        <taxon>Autobranchia</taxon>
        <taxon>Heteroconchia</taxon>
        <taxon>Euheterodonta</taxon>
        <taxon>Imparidentia</taxon>
        <taxon>Neoheterodontei</taxon>
        <taxon>Myida</taxon>
        <taxon>Dreissenoidea</taxon>
        <taxon>Dreissenidae</taxon>
        <taxon>Dreissena</taxon>
    </lineage>
</organism>
<dbReference type="AlphaFoldDB" id="A0A9D4KRZ4"/>
<protein>
    <submittedName>
        <fullName evidence="1">Uncharacterized protein</fullName>
    </submittedName>
</protein>
<gene>
    <name evidence="1" type="ORF">DPMN_087053</name>
</gene>
<name>A0A9D4KRZ4_DREPO</name>
<comment type="caution">
    <text evidence="1">The sequence shown here is derived from an EMBL/GenBank/DDBJ whole genome shotgun (WGS) entry which is preliminary data.</text>
</comment>
<dbReference type="EMBL" id="JAIWYP010000003">
    <property type="protein sequence ID" value="KAH3844791.1"/>
    <property type="molecule type" value="Genomic_DNA"/>
</dbReference>
<proteinExistence type="predicted"/>
<evidence type="ECO:0000313" key="1">
    <source>
        <dbReference type="EMBL" id="KAH3844791.1"/>
    </source>
</evidence>
<sequence>MIDYCCFSGSCLQVIKLELPGAKHPRSHGRGTINKGLTIAETLADQYLVDPMDTLMWLVYLLCSIVQESICISD</sequence>
<keyword evidence="2" id="KW-1185">Reference proteome</keyword>
<reference evidence="1" key="2">
    <citation type="submission" date="2020-11" db="EMBL/GenBank/DDBJ databases">
        <authorList>
            <person name="McCartney M.A."/>
            <person name="Auch B."/>
            <person name="Kono T."/>
            <person name="Mallez S."/>
            <person name="Becker A."/>
            <person name="Gohl D.M."/>
            <person name="Silverstein K.A.T."/>
            <person name="Koren S."/>
            <person name="Bechman K.B."/>
            <person name="Herman A."/>
            <person name="Abrahante J.E."/>
            <person name="Garbe J."/>
        </authorList>
    </citation>
    <scope>NUCLEOTIDE SEQUENCE</scope>
    <source>
        <strain evidence="1">Duluth1</strain>
        <tissue evidence="1">Whole animal</tissue>
    </source>
</reference>
<reference evidence="1" key="1">
    <citation type="journal article" date="2019" name="bioRxiv">
        <title>The Genome of the Zebra Mussel, Dreissena polymorpha: A Resource for Invasive Species Research.</title>
        <authorList>
            <person name="McCartney M.A."/>
            <person name="Auch B."/>
            <person name="Kono T."/>
            <person name="Mallez S."/>
            <person name="Zhang Y."/>
            <person name="Obille A."/>
            <person name="Becker A."/>
            <person name="Abrahante J.E."/>
            <person name="Garbe J."/>
            <person name="Badalamenti J.P."/>
            <person name="Herman A."/>
            <person name="Mangelson H."/>
            <person name="Liachko I."/>
            <person name="Sullivan S."/>
            <person name="Sone E.D."/>
            <person name="Koren S."/>
            <person name="Silverstein K.A.T."/>
            <person name="Beckman K.B."/>
            <person name="Gohl D.M."/>
        </authorList>
    </citation>
    <scope>NUCLEOTIDE SEQUENCE</scope>
    <source>
        <strain evidence="1">Duluth1</strain>
        <tissue evidence="1">Whole animal</tissue>
    </source>
</reference>
<evidence type="ECO:0000313" key="2">
    <source>
        <dbReference type="Proteomes" id="UP000828390"/>
    </source>
</evidence>
<accession>A0A9D4KRZ4</accession>